<dbReference type="Pfam" id="PF05694">
    <property type="entry name" value="SBP56"/>
    <property type="match status" value="1"/>
</dbReference>
<dbReference type="OrthoDB" id="10252446at2759"/>
<dbReference type="AlphaFoldDB" id="A0A1W4X823"/>
<organism evidence="3 4">
    <name type="scientific">Agrilus planipennis</name>
    <name type="common">Emerald ash borer</name>
    <name type="synonym">Agrilus marcopoli</name>
    <dbReference type="NCBI Taxonomy" id="224129"/>
    <lineage>
        <taxon>Eukaryota</taxon>
        <taxon>Metazoa</taxon>
        <taxon>Ecdysozoa</taxon>
        <taxon>Arthropoda</taxon>
        <taxon>Hexapoda</taxon>
        <taxon>Insecta</taxon>
        <taxon>Pterygota</taxon>
        <taxon>Neoptera</taxon>
        <taxon>Endopterygota</taxon>
        <taxon>Coleoptera</taxon>
        <taxon>Polyphaga</taxon>
        <taxon>Elateriformia</taxon>
        <taxon>Buprestoidea</taxon>
        <taxon>Buprestidae</taxon>
        <taxon>Agrilinae</taxon>
        <taxon>Agrilus</taxon>
    </lineage>
</organism>
<dbReference type="FunCoup" id="A0A1W4X823">
    <property type="interactions" value="598"/>
</dbReference>
<dbReference type="PANTHER" id="PTHR23300">
    <property type="entry name" value="METHANETHIOL OXIDASE"/>
    <property type="match status" value="1"/>
</dbReference>
<dbReference type="STRING" id="224129.A0A1W4X823"/>
<dbReference type="PANTHER" id="PTHR23300:SF0">
    <property type="entry name" value="METHANETHIOL OXIDASE"/>
    <property type="match status" value="1"/>
</dbReference>
<sequence>MQQGPGYRSPLDAMKGPREELLYVICIQTNPNPTKSDLLATVDVNPSSPTYSKIIHKTYTERLHDELHHSGWNVCSSCYKVKECCPVPVRNRLVMPSLGSNRVYIVDTETDPRKPKIHKVIEASEIDALNCSALHTSHCLPSGEVMISAMGDANGNGKCDFVLIDACTLKPKGTWIQGNKRPQFNYDFWYQPYHDILVSTEWGIPNVFKKGMKPGDADNYGKSLNFFSYKDRELLQSIDLGKEGTAPLEIRFLHNPKASEGFVGCAVYSKVFRFYLAGDGKWKAEKVIDIPPKKTSNGEFIHGLTSDILISLDDRFLYINNWIHGDIRQYDITDTKNPRLVGQLFLGGKLTKDAKDKVVEDPEGKAPVDPVYVKGRRLLGGPQMMQLSLDGKRLYVSSGLFSPWDRQFYPETIKTGSFLVKVDVNTVTGGLKLDDDFLVDFGEDPSEPLYAHEIRYPGGDCTSDIWLADD</sequence>
<dbReference type="InterPro" id="IPR008826">
    <property type="entry name" value="Se-bd"/>
</dbReference>
<evidence type="ECO:0000313" key="3">
    <source>
        <dbReference type="Proteomes" id="UP000192223"/>
    </source>
</evidence>
<keyword evidence="2" id="KW-0711">Selenium</keyword>
<keyword evidence="3" id="KW-1185">Reference proteome</keyword>
<name>A0A1W4X823_AGRPL</name>
<evidence type="ECO:0000313" key="4">
    <source>
        <dbReference type="RefSeq" id="XP_018332184.1"/>
    </source>
</evidence>
<dbReference type="Proteomes" id="UP000192223">
    <property type="component" value="Unplaced"/>
</dbReference>
<evidence type="ECO:0000256" key="1">
    <source>
        <dbReference type="ARBA" id="ARBA00005606"/>
    </source>
</evidence>
<reference evidence="4" key="1">
    <citation type="submission" date="2025-08" db="UniProtKB">
        <authorList>
            <consortium name="RefSeq"/>
        </authorList>
    </citation>
    <scope>IDENTIFICATION</scope>
    <source>
        <tissue evidence="4">Entire body</tissue>
    </source>
</reference>
<comment type="similarity">
    <text evidence="1">Belongs to the selenium-binding protein family.</text>
</comment>
<dbReference type="GO" id="GO:0008430">
    <property type="term" value="F:selenium binding"/>
    <property type="evidence" value="ECO:0007669"/>
    <property type="project" value="InterPro"/>
</dbReference>
<dbReference type="RefSeq" id="XP_018332184.1">
    <property type="nucleotide sequence ID" value="XM_018476682.2"/>
</dbReference>
<proteinExistence type="inferred from homology"/>
<dbReference type="KEGG" id="apln:108741771"/>
<gene>
    <name evidence="4" type="primary">LOC108741771</name>
</gene>
<dbReference type="GeneID" id="108741771"/>
<protein>
    <submittedName>
        <fullName evidence="4">Methanethiol oxidase</fullName>
    </submittedName>
</protein>
<accession>A0A1W4X823</accession>
<dbReference type="InParanoid" id="A0A1W4X823"/>
<evidence type="ECO:0000256" key="2">
    <source>
        <dbReference type="ARBA" id="ARBA00023266"/>
    </source>
</evidence>
<dbReference type="SUPFAM" id="SSF75011">
    <property type="entry name" value="3-carboxy-cis,cis-mucoante lactonizing enzyme"/>
    <property type="match status" value="1"/>
</dbReference>